<reference evidence="1" key="1">
    <citation type="submission" date="2022-03" db="EMBL/GenBank/DDBJ databases">
        <authorList>
            <person name="Sayadi A."/>
        </authorList>
    </citation>
    <scope>NUCLEOTIDE SEQUENCE</scope>
</reference>
<dbReference type="EMBL" id="CAKOFQ010006774">
    <property type="protein sequence ID" value="CAH1970414.1"/>
    <property type="molecule type" value="Genomic_DNA"/>
</dbReference>
<comment type="caution">
    <text evidence="1">The sequence shown here is derived from an EMBL/GenBank/DDBJ whole genome shotgun (WGS) entry which is preliminary data.</text>
</comment>
<dbReference type="AlphaFoldDB" id="A0A9P0P663"/>
<gene>
    <name evidence="1" type="ORF">ACAOBT_LOCUS8911</name>
</gene>
<name>A0A9P0P663_ACAOB</name>
<dbReference type="Proteomes" id="UP001152888">
    <property type="component" value="Unassembled WGS sequence"/>
</dbReference>
<sequence>MNSTESTYVTIFIQMQPWRQLLNTVFSFWKAFKHFQQFHFPSVLCLHWIVR</sequence>
<evidence type="ECO:0000313" key="2">
    <source>
        <dbReference type="Proteomes" id="UP001152888"/>
    </source>
</evidence>
<evidence type="ECO:0000313" key="1">
    <source>
        <dbReference type="EMBL" id="CAH1970414.1"/>
    </source>
</evidence>
<proteinExistence type="predicted"/>
<accession>A0A9P0P663</accession>
<organism evidence="1 2">
    <name type="scientific">Acanthoscelides obtectus</name>
    <name type="common">Bean weevil</name>
    <name type="synonym">Bruchus obtectus</name>
    <dbReference type="NCBI Taxonomy" id="200917"/>
    <lineage>
        <taxon>Eukaryota</taxon>
        <taxon>Metazoa</taxon>
        <taxon>Ecdysozoa</taxon>
        <taxon>Arthropoda</taxon>
        <taxon>Hexapoda</taxon>
        <taxon>Insecta</taxon>
        <taxon>Pterygota</taxon>
        <taxon>Neoptera</taxon>
        <taxon>Endopterygota</taxon>
        <taxon>Coleoptera</taxon>
        <taxon>Polyphaga</taxon>
        <taxon>Cucujiformia</taxon>
        <taxon>Chrysomeloidea</taxon>
        <taxon>Chrysomelidae</taxon>
        <taxon>Bruchinae</taxon>
        <taxon>Bruchini</taxon>
        <taxon>Acanthoscelides</taxon>
    </lineage>
</organism>
<keyword evidence="2" id="KW-1185">Reference proteome</keyword>
<protein>
    <submittedName>
        <fullName evidence="1">Uncharacterized protein</fullName>
    </submittedName>
</protein>